<feature type="region of interest" description="Disordered" evidence="1">
    <location>
        <begin position="1"/>
        <end position="37"/>
    </location>
</feature>
<comment type="caution">
    <text evidence="3">The sequence shown here is derived from an EMBL/GenBank/DDBJ whole genome shotgun (WGS) entry which is preliminary data.</text>
</comment>
<dbReference type="AlphaFoldDB" id="A0A1G2CWQ8"/>
<keyword evidence="2" id="KW-0472">Membrane</keyword>
<evidence type="ECO:0008006" key="5">
    <source>
        <dbReference type="Google" id="ProtNLM"/>
    </source>
</evidence>
<dbReference type="Proteomes" id="UP000177122">
    <property type="component" value="Unassembled WGS sequence"/>
</dbReference>
<protein>
    <recommendedName>
        <fullName evidence="5">Baseplate protein J-like domain-containing protein</fullName>
    </recommendedName>
</protein>
<evidence type="ECO:0000256" key="2">
    <source>
        <dbReference type="SAM" id="Phobius"/>
    </source>
</evidence>
<proteinExistence type="predicted"/>
<feature type="compositionally biased region" description="Basic and acidic residues" evidence="1">
    <location>
        <begin position="11"/>
        <end position="34"/>
    </location>
</feature>
<evidence type="ECO:0000313" key="3">
    <source>
        <dbReference type="EMBL" id="OGZ05130.1"/>
    </source>
</evidence>
<dbReference type="EMBL" id="MHLI01000015">
    <property type="protein sequence ID" value="OGZ05130.1"/>
    <property type="molecule type" value="Genomic_DNA"/>
</dbReference>
<keyword evidence="2" id="KW-0812">Transmembrane</keyword>
<evidence type="ECO:0000313" key="4">
    <source>
        <dbReference type="Proteomes" id="UP000177122"/>
    </source>
</evidence>
<evidence type="ECO:0000256" key="1">
    <source>
        <dbReference type="SAM" id="MobiDB-lite"/>
    </source>
</evidence>
<sequence length="534" mass="58847">MAKYLIQDIIPPEKHTHRGDGDNTIHHKAPEKPRAHTTHKAVMHTATHPGKKEVHESVHEEEMPTENHEPVVVEDPKEMLIEQLNSPEIEERAVEDEVPHSQNYFSSVKDTVTPAATWPYGQSRESTGAYVPPRSSVNFGGGRGGSGERSSWKRGWIPWILGIALVSVVFVLGMNYFSGATVTVLPKQDSIPMDQKITILKNPLNSELPYSVMKVFLEETREVPATGEKTVTAKASGKIIVYNTQTVSQRLIKNTRFQSPAGKIYRISDSINVPKAVTLNGKTTPGSLEVTVYADEAGPDFNTEPVDFTVPGLKGSPTFTKVYARSKGPITGGASGTIKSVSDLDLKQASDDLRIQLETKLRTKARGDLAPNQIGYDRGMLVQLEDAALSKAQSSSPDKAVVSQTGNAYFLVFDRTELTRAIVRSLIPTYNNEEVTIGNLESLELELAEMSGADLWKSEKLDIVLRGTPSLDWKVDEVAIKTLILGKPKENFNALLSQFPTIDRASATIHPVWKRSFPTDEKDITIKVVTEMPK</sequence>
<reference evidence="3 4" key="1">
    <citation type="journal article" date="2016" name="Nat. Commun.">
        <title>Thousands of microbial genomes shed light on interconnected biogeochemical processes in an aquifer system.</title>
        <authorList>
            <person name="Anantharaman K."/>
            <person name="Brown C.T."/>
            <person name="Hug L.A."/>
            <person name="Sharon I."/>
            <person name="Castelle C.J."/>
            <person name="Probst A.J."/>
            <person name="Thomas B.C."/>
            <person name="Singh A."/>
            <person name="Wilkins M.J."/>
            <person name="Karaoz U."/>
            <person name="Brodie E.L."/>
            <person name="Williams K.H."/>
            <person name="Hubbard S.S."/>
            <person name="Banfield J.F."/>
        </authorList>
    </citation>
    <scope>NUCLEOTIDE SEQUENCE [LARGE SCALE GENOMIC DNA]</scope>
</reference>
<organism evidence="3 4">
    <name type="scientific">Candidatus Lloydbacteria bacterium RIFCSPHIGHO2_01_FULL_49_22</name>
    <dbReference type="NCBI Taxonomy" id="1798658"/>
    <lineage>
        <taxon>Bacteria</taxon>
        <taxon>Candidatus Lloydiibacteriota</taxon>
    </lineage>
</organism>
<feature type="region of interest" description="Disordered" evidence="1">
    <location>
        <begin position="123"/>
        <end position="149"/>
    </location>
</feature>
<feature type="transmembrane region" description="Helical" evidence="2">
    <location>
        <begin position="156"/>
        <end position="177"/>
    </location>
</feature>
<gene>
    <name evidence="3" type="ORF">A2845_02300</name>
</gene>
<name>A0A1G2CWQ8_9BACT</name>
<accession>A0A1G2CWQ8</accession>
<keyword evidence="2" id="KW-1133">Transmembrane helix</keyword>